<dbReference type="PANTHER" id="PTHR21581">
    <property type="entry name" value="D-ALANYL-D-ALANINE CARBOXYPEPTIDASE"/>
    <property type="match status" value="1"/>
</dbReference>
<name>A0ABP7V7V2_9BACI</name>
<organism evidence="9 10">
    <name type="scientific">Amphibacillus indicireducens</name>
    <dbReference type="NCBI Taxonomy" id="1076330"/>
    <lineage>
        <taxon>Bacteria</taxon>
        <taxon>Bacillati</taxon>
        <taxon>Bacillota</taxon>
        <taxon>Bacilli</taxon>
        <taxon>Bacillales</taxon>
        <taxon>Bacillaceae</taxon>
        <taxon>Amphibacillus</taxon>
    </lineage>
</organism>
<dbReference type="Pfam" id="PF00768">
    <property type="entry name" value="Peptidase_S11"/>
    <property type="match status" value="1"/>
</dbReference>
<reference evidence="10" key="1">
    <citation type="journal article" date="2019" name="Int. J. Syst. Evol. Microbiol.">
        <title>The Global Catalogue of Microorganisms (GCM) 10K type strain sequencing project: providing services to taxonomists for standard genome sequencing and annotation.</title>
        <authorList>
            <consortium name="The Broad Institute Genomics Platform"/>
            <consortium name="The Broad Institute Genome Sequencing Center for Infectious Disease"/>
            <person name="Wu L."/>
            <person name="Ma J."/>
        </authorList>
    </citation>
    <scope>NUCLEOTIDE SEQUENCE [LARGE SCALE GENOMIC DNA]</scope>
    <source>
        <strain evidence="10">JCM 17250</strain>
    </source>
</reference>
<dbReference type="PANTHER" id="PTHR21581:SF33">
    <property type="entry name" value="D-ALANYL-D-ALANINE CARBOXYPEPTIDASE DACB"/>
    <property type="match status" value="1"/>
</dbReference>
<comment type="caution">
    <text evidence="9">The sequence shown here is derived from an EMBL/GenBank/DDBJ whole genome shotgun (WGS) entry which is preliminary data.</text>
</comment>
<sequence>MKKQIYNQVGLAILIIFASIINVKPVEAKPMVSAEQAILIDQESGIILYEKNADNPQLIASITKVMTAIIAIEHGNLKDKVKISQEAVLAEGSSIYLIENEWMSLEDLLYGLMLRSGNDAAIAIAEHIGGSVEGFVYLMNEKATWLGLEQSSFANPHGLDAEDHYSTSKDIARLMRYAMENAIFAEINQTKTYLSESRTYHWHNKNKLLTNYYQYTIGGKTGYTKAAGRTLVSVAEKDETQLIAVTINDPNDWFDHMRLYEWGFEQAKQLDLVTHAEMNDLDQPTFFESVFYYLKKMVGL</sequence>
<evidence type="ECO:0000256" key="1">
    <source>
        <dbReference type="ARBA" id="ARBA00007164"/>
    </source>
</evidence>
<dbReference type="InterPro" id="IPR012338">
    <property type="entry name" value="Beta-lactam/transpept-like"/>
</dbReference>
<evidence type="ECO:0000256" key="4">
    <source>
        <dbReference type="ARBA" id="ARBA00022960"/>
    </source>
</evidence>
<keyword evidence="5" id="KW-0573">Peptidoglycan synthesis</keyword>
<evidence type="ECO:0000256" key="3">
    <source>
        <dbReference type="ARBA" id="ARBA00022801"/>
    </source>
</evidence>
<dbReference type="RefSeq" id="WP_344910102.1">
    <property type="nucleotide sequence ID" value="NZ_BAABDL010000026.1"/>
</dbReference>
<dbReference type="InterPro" id="IPR001967">
    <property type="entry name" value="Peptidase_S11_N"/>
</dbReference>
<dbReference type="EMBL" id="BAABDL010000026">
    <property type="protein sequence ID" value="GAA4061416.1"/>
    <property type="molecule type" value="Genomic_DNA"/>
</dbReference>
<feature type="domain" description="Peptidase S11 D-alanyl-D-alanine carboxypeptidase A N-terminal" evidence="8">
    <location>
        <begin position="28"/>
        <end position="250"/>
    </location>
</feature>
<keyword evidence="9" id="KW-0645">Protease</keyword>
<gene>
    <name evidence="9" type="primary">dacB</name>
    <name evidence="9" type="ORF">GCM10022410_05540</name>
</gene>
<dbReference type="PRINTS" id="PR00725">
    <property type="entry name" value="DADACBPTASE1"/>
</dbReference>
<dbReference type="GO" id="GO:0004180">
    <property type="term" value="F:carboxypeptidase activity"/>
    <property type="evidence" value="ECO:0007669"/>
    <property type="project" value="UniProtKB-KW"/>
</dbReference>
<dbReference type="SUPFAM" id="SSF56601">
    <property type="entry name" value="beta-lactamase/transpeptidase-like"/>
    <property type="match status" value="1"/>
</dbReference>
<evidence type="ECO:0000313" key="10">
    <source>
        <dbReference type="Proteomes" id="UP001501734"/>
    </source>
</evidence>
<keyword evidence="2" id="KW-0732">Signal</keyword>
<evidence type="ECO:0000259" key="8">
    <source>
        <dbReference type="Pfam" id="PF00768"/>
    </source>
</evidence>
<protein>
    <submittedName>
        <fullName evidence="9">D-alanyl-D-alanine carboxypeptidase DacB</fullName>
    </submittedName>
</protein>
<keyword evidence="9" id="KW-0121">Carboxypeptidase</keyword>
<accession>A0ABP7V7V2</accession>
<dbReference type="Proteomes" id="UP001501734">
    <property type="component" value="Unassembled WGS sequence"/>
</dbReference>
<evidence type="ECO:0000256" key="2">
    <source>
        <dbReference type="ARBA" id="ARBA00022729"/>
    </source>
</evidence>
<keyword evidence="4" id="KW-0133">Cell shape</keyword>
<evidence type="ECO:0000313" key="9">
    <source>
        <dbReference type="EMBL" id="GAA4061416.1"/>
    </source>
</evidence>
<dbReference type="Gene3D" id="3.40.710.10">
    <property type="entry name" value="DD-peptidase/beta-lactamase superfamily"/>
    <property type="match status" value="1"/>
</dbReference>
<comment type="similarity">
    <text evidence="1 7">Belongs to the peptidase S11 family.</text>
</comment>
<keyword evidence="3" id="KW-0378">Hydrolase</keyword>
<evidence type="ECO:0000256" key="7">
    <source>
        <dbReference type="RuleBase" id="RU004016"/>
    </source>
</evidence>
<evidence type="ECO:0000256" key="6">
    <source>
        <dbReference type="ARBA" id="ARBA00023316"/>
    </source>
</evidence>
<dbReference type="InterPro" id="IPR018044">
    <property type="entry name" value="Peptidase_S11"/>
</dbReference>
<proteinExistence type="inferred from homology"/>
<evidence type="ECO:0000256" key="5">
    <source>
        <dbReference type="ARBA" id="ARBA00022984"/>
    </source>
</evidence>
<keyword evidence="10" id="KW-1185">Reference proteome</keyword>
<keyword evidence="6" id="KW-0961">Cell wall biogenesis/degradation</keyword>